<dbReference type="EMBL" id="SMTL01000005">
    <property type="protein sequence ID" value="TDK32304.1"/>
    <property type="molecule type" value="Genomic_DNA"/>
</dbReference>
<dbReference type="AlphaFoldDB" id="A0A4R5UB78"/>
<protein>
    <submittedName>
        <fullName evidence="1">Uncharacterized protein</fullName>
    </submittedName>
</protein>
<proteinExistence type="predicted"/>
<gene>
    <name evidence="1" type="ORF">E2F50_18500</name>
</gene>
<sequence>MKKVEDLISSAKAVHERYATGRMDREIVRQWILGLGGYPEPYGSRIKESAVWFKSGHNEMDPTELKVTDLASLEGIYRA</sequence>
<keyword evidence="2" id="KW-1185">Reference proteome</keyword>
<comment type="caution">
    <text evidence="1">The sequence shown here is derived from an EMBL/GenBank/DDBJ whole genome shotgun (WGS) entry which is preliminary data.</text>
</comment>
<accession>A0A4R5UB78</accession>
<evidence type="ECO:0000313" key="1">
    <source>
        <dbReference type="EMBL" id="TDK32304.1"/>
    </source>
</evidence>
<dbReference type="OrthoDB" id="8377972at2"/>
<name>A0A4R5UB78_9HYPH</name>
<evidence type="ECO:0000313" key="2">
    <source>
        <dbReference type="Proteomes" id="UP000295238"/>
    </source>
</evidence>
<dbReference type="Proteomes" id="UP000295238">
    <property type="component" value="Unassembled WGS sequence"/>
</dbReference>
<reference evidence="1 2" key="1">
    <citation type="submission" date="2019-03" db="EMBL/GenBank/DDBJ databases">
        <title>Rhizobium sp. nov., an bacterium isolated from biocrust in Mu Us Desert.</title>
        <authorList>
            <person name="Lixiong L."/>
        </authorList>
    </citation>
    <scope>NUCLEOTIDE SEQUENCE [LARGE SCALE GENOMIC DNA]</scope>
    <source>
        <strain evidence="1 2">SPY-1</strain>
    </source>
</reference>
<organism evidence="1 2">
    <name type="scientific">Rhizobium deserti</name>
    <dbReference type="NCBI Taxonomy" id="2547961"/>
    <lineage>
        <taxon>Bacteria</taxon>
        <taxon>Pseudomonadati</taxon>
        <taxon>Pseudomonadota</taxon>
        <taxon>Alphaproteobacteria</taxon>
        <taxon>Hyphomicrobiales</taxon>
        <taxon>Rhizobiaceae</taxon>
        <taxon>Rhizobium/Agrobacterium group</taxon>
        <taxon>Rhizobium</taxon>
    </lineage>
</organism>